<name>A0A834K0I0_VESPE</name>
<comment type="caution">
    <text evidence="3">The sequence shown here is derived from an EMBL/GenBank/DDBJ whole genome shotgun (WGS) entry which is preliminary data.</text>
</comment>
<accession>A0A834K0I0</accession>
<dbReference type="Gene3D" id="3.50.50.60">
    <property type="entry name" value="FAD/NAD(P)-binding domain"/>
    <property type="match status" value="1"/>
</dbReference>
<feature type="domain" description="Amine oxidase" evidence="2">
    <location>
        <begin position="33"/>
        <end position="487"/>
    </location>
</feature>
<dbReference type="Gene3D" id="3.90.660.10">
    <property type="match status" value="1"/>
</dbReference>
<evidence type="ECO:0000313" key="4">
    <source>
        <dbReference type="Proteomes" id="UP000600918"/>
    </source>
</evidence>
<organism evidence="3 4">
    <name type="scientific">Vespula pensylvanica</name>
    <name type="common">Western yellow jacket</name>
    <name type="synonym">Wasp</name>
    <dbReference type="NCBI Taxonomy" id="30213"/>
    <lineage>
        <taxon>Eukaryota</taxon>
        <taxon>Metazoa</taxon>
        <taxon>Ecdysozoa</taxon>
        <taxon>Arthropoda</taxon>
        <taxon>Hexapoda</taxon>
        <taxon>Insecta</taxon>
        <taxon>Pterygota</taxon>
        <taxon>Neoptera</taxon>
        <taxon>Endopterygota</taxon>
        <taxon>Hymenoptera</taxon>
        <taxon>Apocrita</taxon>
        <taxon>Aculeata</taxon>
        <taxon>Vespoidea</taxon>
        <taxon>Vespidae</taxon>
        <taxon>Vespinae</taxon>
        <taxon>Vespula</taxon>
    </lineage>
</organism>
<dbReference type="GO" id="GO:0046592">
    <property type="term" value="F:polyamine oxidase activity"/>
    <property type="evidence" value="ECO:0007669"/>
    <property type="project" value="TreeGrafter"/>
</dbReference>
<reference evidence="3" key="1">
    <citation type="journal article" date="2020" name="G3 (Bethesda)">
        <title>High-Quality Assemblies for Three Invasive Social Wasps from the &lt;i&gt;Vespula&lt;/i&gt; Genus.</title>
        <authorList>
            <person name="Harrop T.W.R."/>
            <person name="Guhlin J."/>
            <person name="McLaughlin G.M."/>
            <person name="Permina E."/>
            <person name="Stockwell P."/>
            <person name="Gilligan J."/>
            <person name="Le Lec M.F."/>
            <person name="Gruber M.A.M."/>
            <person name="Quinn O."/>
            <person name="Lovegrove M."/>
            <person name="Duncan E.J."/>
            <person name="Remnant E.J."/>
            <person name="Van Eeckhoven J."/>
            <person name="Graham B."/>
            <person name="Knapp R.A."/>
            <person name="Langford K.W."/>
            <person name="Kronenberg Z."/>
            <person name="Press M.O."/>
            <person name="Eacker S.M."/>
            <person name="Wilson-Rankin E.E."/>
            <person name="Purcell J."/>
            <person name="Lester P.J."/>
            <person name="Dearden P.K."/>
        </authorList>
    </citation>
    <scope>NUCLEOTIDE SEQUENCE</scope>
    <source>
        <strain evidence="3">Volc-1</strain>
    </source>
</reference>
<dbReference type="Proteomes" id="UP000600918">
    <property type="component" value="Unassembled WGS sequence"/>
</dbReference>
<dbReference type="AlphaFoldDB" id="A0A834K0I0"/>
<dbReference type="Pfam" id="PF01593">
    <property type="entry name" value="Amino_oxidase"/>
    <property type="match status" value="1"/>
</dbReference>
<protein>
    <recommendedName>
        <fullName evidence="2">Amine oxidase domain-containing protein</fullName>
    </recommendedName>
</protein>
<dbReference type="InterPro" id="IPR002937">
    <property type="entry name" value="Amino_oxidase"/>
</dbReference>
<dbReference type="PANTHER" id="PTHR10742:SF398">
    <property type="entry name" value="AMINE OXIDASE DOMAIN-CONTAINING PROTEIN-RELATED"/>
    <property type="match status" value="1"/>
</dbReference>
<dbReference type="SUPFAM" id="SSF54373">
    <property type="entry name" value="FAD-linked reductases, C-terminal domain"/>
    <property type="match status" value="1"/>
</dbReference>
<dbReference type="InterPro" id="IPR050281">
    <property type="entry name" value="Flavin_monoamine_oxidase"/>
</dbReference>
<keyword evidence="1" id="KW-0732">Signal</keyword>
<evidence type="ECO:0000259" key="2">
    <source>
        <dbReference type="Pfam" id="PF01593"/>
    </source>
</evidence>
<dbReference type="SUPFAM" id="SSF51905">
    <property type="entry name" value="FAD/NAD(P)-binding domain"/>
    <property type="match status" value="1"/>
</dbReference>
<dbReference type="EMBL" id="JACSDY010000020">
    <property type="protein sequence ID" value="KAF7396941.1"/>
    <property type="molecule type" value="Genomic_DNA"/>
</dbReference>
<evidence type="ECO:0000313" key="3">
    <source>
        <dbReference type="EMBL" id="KAF7396941.1"/>
    </source>
</evidence>
<feature type="chain" id="PRO_5032870667" description="Amine oxidase domain-containing protein" evidence="1">
    <location>
        <begin position="20"/>
        <end position="494"/>
    </location>
</feature>
<dbReference type="PANTHER" id="PTHR10742">
    <property type="entry name" value="FLAVIN MONOAMINE OXIDASE"/>
    <property type="match status" value="1"/>
</dbReference>
<gene>
    <name evidence="3" type="ORF">H0235_016478</name>
</gene>
<feature type="signal peptide" evidence="1">
    <location>
        <begin position="1"/>
        <end position="19"/>
    </location>
</feature>
<keyword evidence="4" id="KW-1185">Reference proteome</keyword>
<proteinExistence type="predicted"/>
<evidence type="ECO:0000256" key="1">
    <source>
        <dbReference type="SAM" id="SignalP"/>
    </source>
</evidence>
<sequence length="494" mass="56338">MFLLAIYLFLLFNCVICNSENSPRIVIVGAGASGIAAASKLYENGFENILILEAQDRIGGRIHTIQFGEYLIDLGAQWVHGQINNVAYELAAPLGLLENTTWKLALYNSAGTKIDETIFKDTINVFENALYNISISDIDISVGEHYEQKYIISISFAEYFNDHPEINTTLQKDLLRFFNLIECLLSASDTWYEPSIKAELEYEISKGNPSINWKKRGYSTILDILMKKIPDATKELPILNNTLLNSEVINIDYTKNNDSIKIRTLNSQEYLADHVIVTPSLGVLKANYKSLFNPPLSESKITTIEGLAFGTVCKIFFQFDEPWWEYNLNWGFNFLFNESYRNELENDPDKKWITSTISLNSVEHKPHLLLAWITAKGCRLLETLPDDKVLEHSMDMLHTFMGKDYNITKPNAMIRSKWTQNKHFRGTYSFHTVESEKVHASAEQLSEPIIKNQLPIILFAGEATNKRFYSTVHGAIASGWREADRLIKLYAKAL</sequence>
<dbReference type="InterPro" id="IPR036188">
    <property type="entry name" value="FAD/NAD-bd_sf"/>
</dbReference>